<evidence type="ECO:0000259" key="1">
    <source>
        <dbReference type="Pfam" id="PF08241"/>
    </source>
</evidence>
<sequence>MDLTYEAKYHQVEEQHWWFAGRRDAVYDLVQGLGLGPEAAILEVGCSGGPLLQRLRAAGYADVSGIDVSGPAIALAQARGVPNVAVMDGAALAFADERFDLVVASDVLEHIADEARALREWTRVLRPGGRLLVFVPAHAYLWSAHDVVNHHFRRYSRSGLVGALERAGLRVRRSSFWNAALYFPTAALRLAKRLMHNPLDAAYQPGATGDLHHFPGPANRLLLAWLQGENRLLRHFDLPLGVSVFALAEKPGPAPGR</sequence>
<dbReference type="EMBL" id="JABSNP010000008">
    <property type="protein sequence ID" value="NRT19235.1"/>
    <property type="molecule type" value="Genomic_DNA"/>
</dbReference>
<dbReference type="PANTHER" id="PTHR43464:SF94">
    <property type="entry name" value="MALONYL-[ACYL-CARRIER PROTEIN] O-METHYLTRANSFERASE"/>
    <property type="match status" value="1"/>
</dbReference>
<dbReference type="Proteomes" id="UP000779507">
    <property type="component" value="Unassembled WGS sequence"/>
</dbReference>
<dbReference type="GO" id="GO:0032259">
    <property type="term" value="P:methylation"/>
    <property type="evidence" value="ECO:0007669"/>
    <property type="project" value="UniProtKB-KW"/>
</dbReference>
<accession>A0ABX2FS54</accession>
<dbReference type="CDD" id="cd02440">
    <property type="entry name" value="AdoMet_MTases"/>
    <property type="match status" value="1"/>
</dbReference>
<dbReference type="Pfam" id="PF08241">
    <property type="entry name" value="Methyltransf_11"/>
    <property type="match status" value="1"/>
</dbReference>
<evidence type="ECO:0000313" key="3">
    <source>
        <dbReference type="Proteomes" id="UP000779507"/>
    </source>
</evidence>
<keyword evidence="3" id="KW-1185">Reference proteome</keyword>
<dbReference type="PANTHER" id="PTHR43464">
    <property type="entry name" value="METHYLTRANSFERASE"/>
    <property type="match status" value="1"/>
</dbReference>
<evidence type="ECO:0000313" key="2">
    <source>
        <dbReference type="EMBL" id="NRT19235.1"/>
    </source>
</evidence>
<dbReference type="SUPFAM" id="SSF53335">
    <property type="entry name" value="S-adenosyl-L-methionine-dependent methyltransferases"/>
    <property type="match status" value="1"/>
</dbReference>
<feature type="domain" description="Methyltransferase type 11" evidence="1">
    <location>
        <begin position="42"/>
        <end position="133"/>
    </location>
</feature>
<protein>
    <submittedName>
        <fullName evidence="2">SAM-dependent methyltransferase</fullName>
    </submittedName>
</protein>
<keyword evidence="2" id="KW-0808">Transferase</keyword>
<name>A0ABX2FS54_9BACT</name>
<organism evidence="2 3">
    <name type="scientific">Hymenobacter caeli</name>
    <dbReference type="NCBI Taxonomy" id="2735894"/>
    <lineage>
        <taxon>Bacteria</taxon>
        <taxon>Pseudomonadati</taxon>
        <taxon>Bacteroidota</taxon>
        <taxon>Cytophagia</taxon>
        <taxon>Cytophagales</taxon>
        <taxon>Hymenobacteraceae</taxon>
        <taxon>Hymenobacter</taxon>
    </lineage>
</organism>
<dbReference type="GO" id="GO:0008168">
    <property type="term" value="F:methyltransferase activity"/>
    <property type="evidence" value="ECO:0007669"/>
    <property type="project" value="UniProtKB-KW"/>
</dbReference>
<dbReference type="RefSeq" id="WP_173809969.1">
    <property type="nucleotide sequence ID" value="NZ_JABSNP010000008.1"/>
</dbReference>
<proteinExistence type="predicted"/>
<dbReference type="InterPro" id="IPR013216">
    <property type="entry name" value="Methyltransf_11"/>
</dbReference>
<reference evidence="2 3" key="1">
    <citation type="submission" date="2020-05" db="EMBL/GenBank/DDBJ databases">
        <title>Genomic Encyclopedia of Type Strains, Phase IV (KMG-V): Genome sequencing to study the core and pangenomes of soil and plant-associated prokaryotes.</title>
        <authorList>
            <person name="Whitman W."/>
        </authorList>
    </citation>
    <scope>NUCLEOTIDE SEQUENCE [LARGE SCALE GENOMIC DNA]</scope>
    <source>
        <strain evidence="2 3">9A</strain>
    </source>
</reference>
<dbReference type="Gene3D" id="3.40.50.150">
    <property type="entry name" value="Vaccinia Virus protein VP39"/>
    <property type="match status" value="1"/>
</dbReference>
<comment type="caution">
    <text evidence="2">The sequence shown here is derived from an EMBL/GenBank/DDBJ whole genome shotgun (WGS) entry which is preliminary data.</text>
</comment>
<dbReference type="InterPro" id="IPR029063">
    <property type="entry name" value="SAM-dependent_MTases_sf"/>
</dbReference>
<keyword evidence="2" id="KW-0489">Methyltransferase</keyword>
<gene>
    <name evidence="2" type="ORF">HNP98_002059</name>
</gene>